<reference evidence="4" key="2">
    <citation type="submission" date="2012-03" db="EMBL/GenBank/DDBJ databases">
        <title>Genome sequence of the fruiting myxobacterium Corallococcus coralloides DSM 2259.</title>
        <authorList>
            <person name="Huntley S."/>
            <person name="Zhang Y."/>
            <person name="Treuner-Lange A."/>
            <person name="Sensen C.W."/>
            <person name="Sogaard-Andersen L."/>
        </authorList>
    </citation>
    <scope>NUCLEOTIDE SEQUENCE [LARGE SCALE GENOMIC DNA]</scope>
    <source>
        <strain evidence="4">ATCC 25202 / DSM 2259 / NBRC 100086 / M2</strain>
    </source>
</reference>
<dbReference type="PROSITE" id="PS51257">
    <property type="entry name" value="PROKAR_LIPOPROTEIN"/>
    <property type="match status" value="1"/>
</dbReference>
<keyword evidence="4" id="KW-1185">Reference proteome</keyword>
<dbReference type="KEGG" id="ccx:COCOR_01280"/>
<dbReference type="InterPro" id="IPR009091">
    <property type="entry name" value="RCC1/BLIP-II"/>
</dbReference>
<dbReference type="InterPro" id="IPR039163">
    <property type="entry name" value="EMC7"/>
</dbReference>
<dbReference type="InterPro" id="IPR014756">
    <property type="entry name" value="Ig_E-set"/>
</dbReference>
<feature type="chain" id="PRO_5003614449" evidence="1">
    <location>
        <begin position="21"/>
        <end position="1048"/>
    </location>
</feature>
<evidence type="ECO:0000313" key="4">
    <source>
        <dbReference type="Proteomes" id="UP000007587"/>
    </source>
</evidence>
<dbReference type="RefSeq" id="WP_014394131.1">
    <property type="nucleotide sequence ID" value="NC_017030.1"/>
</dbReference>
<dbReference type="InParanoid" id="H8MS29"/>
<dbReference type="InterPro" id="IPR013784">
    <property type="entry name" value="Carb-bd-like_fold"/>
</dbReference>
<dbReference type="GO" id="GO:0030246">
    <property type="term" value="F:carbohydrate binding"/>
    <property type="evidence" value="ECO:0007669"/>
    <property type="project" value="InterPro"/>
</dbReference>
<evidence type="ECO:0000313" key="3">
    <source>
        <dbReference type="EMBL" id="AFE03982.1"/>
    </source>
</evidence>
<dbReference type="HOGENOM" id="CLU_313043_0_0_7"/>
<organism evidence="3 4">
    <name type="scientific">Corallococcus coralloides (strain ATCC 25202 / DSM 2259 / NBRC 100086 / M2)</name>
    <name type="common">Myxococcus coralloides</name>
    <dbReference type="NCBI Taxonomy" id="1144275"/>
    <lineage>
        <taxon>Bacteria</taxon>
        <taxon>Pseudomonadati</taxon>
        <taxon>Myxococcota</taxon>
        <taxon>Myxococcia</taxon>
        <taxon>Myxococcales</taxon>
        <taxon>Cystobacterineae</taxon>
        <taxon>Myxococcaceae</taxon>
        <taxon>Corallococcus</taxon>
    </lineage>
</organism>
<dbReference type="Pfam" id="PF13620">
    <property type="entry name" value="CarboxypepD_reg"/>
    <property type="match status" value="8"/>
</dbReference>
<dbReference type="PANTHER" id="PTHR13605:SF4">
    <property type="entry name" value="ER MEMBRANE PROTEIN COMPLEX SUBUNIT 7"/>
    <property type="match status" value="1"/>
</dbReference>
<reference evidence="3 4" key="1">
    <citation type="journal article" date="2012" name="J. Bacteriol.">
        <title>Complete Genome Sequence of the Fruiting Myxobacterium Corallococcus coralloides DSM 2259.</title>
        <authorList>
            <person name="Huntley S."/>
            <person name="Zhang Y."/>
            <person name="Treuner-Lange A."/>
            <person name="Kneip S."/>
            <person name="Sensen C.W."/>
            <person name="Sogaard-Andersen L."/>
        </authorList>
    </citation>
    <scope>NUCLEOTIDE SEQUENCE [LARGE SCALE GENOMIC DNA]</scope>
    <source>
        <strain evidence="4">ATCC 25202 / DSM 2259 / NBRC 100086 / M2</strain>
    </source>
</reference>
<dbReference type="SUPFAM" id="SSF50985">
    <property type="entry name" value="RCC1/BLIP-II"/>
    <property type="match status" value="1"/>
</dbReference>
<dbReference type="EMBL" id="CP003389">
    <property type="protein sequence ID" value="AFE03982.1"/>
    <property type="molecule type" value="Genomic_DNA"/>
</dbReference>
<dbReference type="Pfam" id="PF01833">
    <property type="entry name" value="TIG"/>
    <property type="match status" value="1"/>
</dbReference>
<dbReference type="OrthoDB" id="5511510at2"/>
<dbReference type="Gene3D" id="2.60.40.10">
    <property type="entry name" value="Immunoglobulins"/>
    <property type="match status" value="1"/>
</dbReference>
<sequence length="1048" mass="109928">MRLARSSWLYLLLVLTAACNGPGESPLPPPDAGPSVGRISGQVALDDAAPPEGIAVTVQGTELKATTDTEGRFTLVDVSPGAHTLIVQKPLYREASEAVEVKARQTASATLTLQRERGGLTGTVQLEGGASAEGITVALTGTSHQTQTDAQGHFVFTALPTGSYTVQVLKETYAPAQETVEVAVDAQASVALSLQRERGNVAGTILLEGEARAENVLVTLVDTDVLSRANAQGQFILVGVPTGTYTLRAQREGYVTHEQQVEVRAGAQTSVTRTLSRERGSVAGTFQLEGVATAGNIAVLLVDTNFSTQTNAQGKFSLTGIPTGTYTLRASRDTYVSYEQQVEIRAGAQTSVTQTLSRERGSVAGTFLLEGGASAGDIAVQLVGTEHSTVTDAEGRFTFTGVLTGMYTLRVRRDGYDPYQQTVEVRANAQTSISQTLTRERGTVVGLFQLEGGGSAADIAVQLVGTSHATGTDAEGRFTLTGVITGTYTLRASRDGYAPYEQQVEVRPNAQSSVSQTLTRERGTVAGTVLLEGGVAVANIEVALVDTDFTTQTNDQGAFALTGIPTGTYTLRARRDTYVPYEQQVEVRANAQTSVSGLLYRERGDLSGRVVLEDGESAAGLTVVADGPERMGTTTDAEGRFSMPGLLAGAYTVSASKDHYASPEVSVEVRVDEPATVELTLTRQGAPTVVVPKLAVQRGHLELTGSGFGAQRGESHVSVGGVEVTDYFFWSDTRVMVRVPANVSPGVRDVVVKPGPAWRPAATVSLRVVRQQTLAASIEDWNLGITPDDTVTGWGPDLHSPPGGLSDVVSVAVGSAFAVALKADGTVVEWGDLSGSRAPVPTGLSDVVAISAASNIAAALRRDGTVVAWGGFEYDRTKVPAGLQDVVAISVSMYFSLALKADGTVATWGRNEYGQTSLPPADLSGVKAIGGNTFGSAAILSDGTLRGWDFGASHNGYENVTDPVGFIDVRGGYDVLVALRQDGTLRAWGRNDYGQASPPATLTDVVDAMPMGIFDGVALLQDGTLKTWGVGVQFRLPPAGLILRVAPR</sequence>
<protein>
    <submittedName>
        <fullName evidence="3">Putative lipoprotein</fullName>
    </submittedName>
</protein>
<dbReference type="Gene3D" id="2.130.10.30">
    <property type="entry name" value="Regulator of chromosome condensation 1/beta-lactamase-inhibitor protein II"/>
    <property type="match status" value="2"/>
</dbReference>
<dbReference type="Gene3D" id="2.60.40.1120">
    <property type="entry name" value="Carboxypeptidase-like, regulatory domain"/>
    <property type="match status" value="8"/>
</dbReference>
<dbReference type="STRING" id="1144275.COCOR_01280"/>
<dbReference type="InterPro" id="IPR002909">
    <property type="entry name" value="IPT_dom"/>
</dbReference>
<dbReference type="Pfam" id="PF13540">
    <property type="entry name" value="RCC1_2"/>
    <property type="match status" value="2"/>
</dbReference>
<dbReference type="AlphaFoldDB" id="H8MS29"/>
<accession>H8MS29</accession>
<keyword evidence="1" id="KW-0732">Signal</keyword>
<feature type="signal peptide" evidence="1">
    <location>
        <begin position="1"/>
        <end position="20"/>
    </location>
</feature>
<dbReference type="SUPFAM" id="SSF49452">
    <property type="entry name" value="Starch-binding domain-like"/>
    <property type="match status" value="8"/>
</dbReference>
<dbReference type="SUPFAM" id="SSF81296">
    <property type="entry name" value="E set domains"/>
    <property type="match status" value="1"/>
</dbReference>
<dbReference type="PANTHER" id="PTHR13605">
    <property type="entry name" value="ER MEMBRANE PROTEIN COMPLEX SUBUNIT 7"/>
    <property type="match status" value="1"/>
</dbReference>
<name>H8MS29_CORCM</name>
<keyword evidence="3" id="KW-0449">Lipoprotein</keyword>
<dbReference type="eggNOG" id="COG4932">
    <property type="taxonomic scope" value="Bacteria"/>
</dbReference>
<gene>
    <name evidence="3" type="ordered locus">COCOR_01280</name>
</gene>
<dbReference type="Proteomes" id="UP000007587">
    <property type="component" value="Chromosome"/>
</dbReference>
<proteinExistence type="predicted"/>
<dbReference type="eggNOG" id="COG5184">
    <property type="taxonomic scope" value="Bacteria"/>
</dbReference>
<dbReference type="InterPro" id="IPR013783">
    <property type="entry name" value="Ig-like_fold"/>
</dbReference>
<evidence type="ECO:0000256" key="1">
    <source>
        <dbReference type="SAM" id="SignalP"/>
    </source>
</evidence>
<evidence type="ECO:0000259" key="2">
    <source>
        <dbReference type="Pfam" id="PF01833"/>
    </source>
</evidence>
<feature type="domain" description="IPT/TIG" evidence="2">
    <location>
        <begin position="700"/>
        <end position="755"/>
    </location>
</feature>